<gene>
    <name evidence="2" type="ORF">Esi_0091_0009</name>
</gene>
<evidence type="ECO:0000256" key="1">
    <source>
        <dbReference type="SAM" id="MobiDB-lite"/>
    </source>
</evidence>
<keyword evidence="3" id="KW-1185">Reference proteome</keyword>
<proteinExistence type="predicted"/>
<evidence type="ECO:0000313" key="3">
    <source>
        <dbReference type="Proteomes" id="UP000002630"/>
    </source>
</evidence>
<dbReference type="Pfam" id="PF09366">
    <property type="entry name" value="DUF1997"/>
    <property type="match status" value="1"/>
</dbReference>
<dbReference type="STRING" id="2880.D7G8N2"/>
<dbReference type="PANTHER" id="PTHR34131">
    <property type="entry name" value="(RAP ANNOTATION RELEASE2) GALACTOSE-BINDING LIKE DOMAIN CONTAINING PROTEIN"/>
    <property type="match status" value="1"/>
</dbReference>
<dbReference type="Proteomes" id="UP000002630">
    <property type="component" value="Unassembled WGS sequence"/>
</dbReference>
<dbReference type="PANTHER" id="PTHR34131:SF3">
    <property type="entry name" value="(RAP ANNOTATION RELEASE2) GALACTOSE-BINDING LIKE DOMAIN CONTAINING PROTEIN"/>
    <property type="match status" value="1"/>
</dbReference>
<dbReference type="EMBL" id="FN649760">
    <property type="protein sequence ID" value="CBJ28056.1"/>
    <property type="molecule type" value="Genomic_DNA"/>
</dbReference>
<reference evidence="2 3" key="1">
    <citation type="journal article" date="2010" name="Nature">
        <title>The Ectocarpus genome and the independent evolution of multicellularity in brown algae.</title>
        <authorList>
            <person name="Cock J.M."/>
            <person name="Sterck L."/>
            <person name="Rouze P."/>
            <person name="Scornet D."/>
            <person name="Allen A.E."/>
            <person name="Amoutzias G."/>
            <person name="Anthouard V."/>
            <person name="Artiguenave F."/>
            <person name="Aury J.M."/>
            <person name="Badger J.H."/>
            <person name="Beszteri B."/>
            <person name="Billiau K."/>
            <person name="Bonnet E."/>
            <person name="Bothwell J.H."/>
            <person name="Bowler C."/>
            <person name="Boyen C."/>
            <person name="Brownlee C."/>
            <person name="Carrano C.J."/>
            <person name="Charrier B."/>
            <person name="Cho G.Y."/>
            <person name="Coelho S.M."/>
            <person name="Collen J."/>
            <person name="Corre E."/>
            <person name="Da Silva C."/>
            <person name="Delage L."/>
            <person name="Delaroque N."/>
            <person name="Dittami S.M."/>
            <person name="Doulbeau S."/>
            <person name="Elias M."/>
            <person name="Farnham G."/>
            <person name="Gachon C.M."/>
            <person name="Gschloessl B."/>
            <person name="Heesch S."/>
            <person name="Jabbari K."/>
            <person name="Jubin C."/>
            <person name="Kawai H."/>
            <person name="Kimura K."/>
            <person name="Kloareg B."/>
            <person name="Kupper F.C."/>
            <person name="Lang D."/>
            <person name="Le Bail A."/>
            <person name="Leblanc C."/>
            <person name="Lerouge P."/>
            <person name="Lohr M."/>
            <person name="Lopez P.J."/>
            <person name="Martens C."/>
            <person name="Maumus F."/>
            <person name="Michel G."/>
            <person name="Miranda-Saavedra D."/>
            <person name="Morales J."/>
            <person name="Moreau H."/>
            <person name="Motomura T."/>
            <person name="Nagasato C."/>
            <person name="Napoli C.A."/>
            <person name="Nelson D.R."/>
            <person name="Nyvall-Collen P."/>
            <person name="Peters A.F."/>
            <person name="Pommier C."/>
            <person name="Potin P."/>
            <person name="Poulain J."/>
            <person name="Quesneville H."/>
            <person name="Read B."/>
            <person name="Rensing S.A."/>
            <person name="Ritter A."/>
            <person name="Rousvoal S."/>
            <person name="Samanta M."/>
            <person name="Samson G."/>
            <person name="Schroeder D.C."/>
            <person name="Segurens B."/>
            <person name="Strittmatter M."/>
            <person name="Tonon T."/>
            <person name="Tregear J.W."/>
            <person name="Valentin K."/>
            <person name="von Dassow P."/>
            <person name="Yamagishi T."/>
            <person name="Van de Peer Y."/>
            <person name="Wincker P."/>
        </authorList>
    </citation>
    <scope>NUCLEOTIDE SEQUENCE [LARGE SCALE GENOMIC DNA]</scope>
    <source>
        <strain evidence="3">Ec32 / CCAP1310/4</strain>
    </source>
</reference>
<accession>D7G8N2</accession>
<dbReference type="InParanoid" id="D7G8N2"/>
<dbReference type="InterPro" id="IPR018971">
    <property type="entry name" value="DUF1997"/>
</dbReference>
<name>D7G8N2_ECTSI</name>
<dbReference type="OrthoDB" id="426136at2759"/>
<protein>
    <submittedName>
        <fullName evidence="2">Uncharacterized protein</fullName>
    </submittedName>
</protein>
<evidence type="ECO:0000313" key="2">
    <source>
        <dbReference type="EMBL" id="CBJ28056.1"/>
    </source>
</evidence>
<organism evidence="2 3">
    <name type="scientific">Ectocarpus siliculosus</name>
    <name type="common">Brown alga</name>
    <name type="synonym">Conferva siliculosa</name>
    <dbReference type="NCBI Taxonomy" id="2880"/>
    <lineage>
        <taxon>Eukaryota</taxon>
        <taxon>Sar</taxon>
        <taxon>Stramenopiles</taxon>
        <taxon>Ochrophyta</taxon>
        <taxon>PX clade</taxon>
        <taxon>Phaeophyceae</taxon>
        <taxon>Ectocarpales</taxon>
        <taxon>Ectocarpaceae</taxon>
        <taxon>Ectocarpus</taxon>
    </lineage>
</organism>
<feature type="region of interest" description="Disordered" evidence="1">
    <location>
        <begin position="82"/>
        <end position="103"/>
    </location>
</feature>
<sequence length="329" mass="36033">MLFSMAVDSRRQPLLHGAVALLLVTGIVIGFITPAQISTCSATCRRHRGNHDCAGVVSCRAQRQVGGDAKAGVEAVGTAAATREESDCNDEQSSGRWPWRRNSTSRRQRVGEAEKKQLFTYDWDNGDRVVWSASKRSNVEVGEGTRKLKDYLALPPTEYSLLDPKMITRLSEETFRMDGATMSIVGTKIKPVLFVRVEVQPENSMANIMVERVELDGSEAVRSAGGSFNVSSSTVVSCAKKEGTPADANIMELRASSNIAIELLVPNENFVPVGVLRRAGNFVMQRVVDIGLPQFTYFLRRDYARWAEGDDDRAAVAAEGESLIATDDI</sequence>
<dbReference type="AlphaFoldDB" id="D7G8N2"/>